<reference evidence="2 3" key="1">
    <citation type="submission" date="2020-02" db="EMBL/GenBank/DDBJ databases">
        <title>Genomic and physiological characterization of two novel Nitrospinaceae genera.</title>
        <authorList>
            <person name="Mueller A.J."/>
            <person name="Jung M.-Y."/>
            <person name="Strachan C.R."/>
            <person name="Herbold C.W."/>
            <person name="Kirkegaard R.H."/>
            <person name="Daims H."/>
        </authorList>
    </citation>
    <scope>NUCLEOTIDE SEQUENCE [LARGE SCALE GENOMIC DNA]</scope>
    <source>
        <strain evidence="2">EB</strain>
    </source>
</reference>
<dbReference type="EMBL" id="CP048685">
    <property type="protein sequence ID" value="QPJ62584.1"/>
    <property type="molecule type" value="Genomic_DNA"/>
</dbReference>
<keyword evidence="1" id="KW-0812">Transmembrane</keyword>
<evidence type="ECO:0000256" key="1">
    <source>
        <dbReference type="SAM" id="Phobius"/>
    </source>
</evidence>
<keyword evidence="1" id="KW-0472">Membrane</keyword>
<feature type="transmembrane region" description="Helical" evidence="1">
    <location>
        <begin position="36"/>
        <end position="61"/>
    </location>
</feature>
<gene>
    <name evidence="2" type="ORF">G3M70_12155</name>
</gene>
<sequence length="69" mass="8020">MTSIRYYLICIFLILGLTLVISWVRQTRTRKEFLQIMVWVTVSLIGSFILLMGFSELLVFLDIAESGFL</sequence>
<protein>
    <submittedName>
        <fullName evidence="2">Uncharacterized protein</fullName>
    </submittedName>
</protein>
<evidence type="ECO:0000313" key="2">
    <source>
        <dbReference type="EMBL" id="QPJ62584.1"/>
    </source>
</evidence>
<dbReference type="Proteomes" id="UP000594688">
    <property type="component" value="Chromosome"/>
</dbReference>
<feature type="transmembrane region" description="Helical" evidence="1">
    <location>
        <begin position="6"/>
        <end position="24"/>
    </location>
</feature>
<dbReference type="AlphaFoldDB" id="A0A7T0G0N5"/>
<evidence type="ECO:0000313" key="3">
    <source>
        <dbReference type="Proteomes" id="UP000594688"/>
    </source>
</evidence>
<name>A0A7T0G0N5_9BACT</name>
<accession>A0A7T0G0N5</accession>
<organism evidence="2 3">
    <name type="scientific">Candidatus Nitronauta litoralis</name>
    <dbReference type="NCBI Taxonomy" id="2705533"/>
    <lineage>
        <taxon>Bacteria</taxon>
        <taxon>Pseudomonadati</taxon>
        <taxon>Nitrospinota/Tectimicrobiota group</taxon>
        <taxon>Nitrospinota</taxon>
        <taxon>Nitrospinia</taxon>
        <taxon>Nitrospinales</taxon>
        <taxon>Nitrospinaceae</taxon>
        <taxon>Candidatus Nitronauta</taxon>
    </lineage>
</organism>
<keyword evidence="1" id="KW-1133">Transmembrane helix</keyword>
<dbReference type="KEGG" id="nli:G3M70_12155"/>
<proteinExistence type="predicted"/>